<proteinExistence type="predicted"/>
<sequence length="57" mass="7130">MERKITMKFLNWIWSKKQPQQEQFSEPVWTPREINDQKYEARQRRERYLAAKCLSNN</sequence>
<organism evidence="1">
    <name type="scientific">Siphoviridae sp. ctzXg6</name>
    <dbReference type="NCBI Taxonomy" id="2826531"/>
    <lineage>
        <taxon>Viruses</taxon>
        <taxon>Duplodnaviria</taxon>
        <taxon>Heunggongvirae</taxon>
        <taxon>Uroviricota</taxon>
        <taxon>Caudoviricetes</taxon>
    </lineage>
</organism>
<name>A0A8S5NCG3_9CAUD</name>
<evidence type="ECO:0000313" key="1">
    <source>
        <dbReference type="EMBL" id="DAD92382.1"/>
    </source>
</evidence>
<protein>
    <submittedName>
        <fullName evidence="1">Uncharacterized protein</fullName>
    </submittedName>
</protein>
<reference evidence="1" key="1">
    <citation type="journal article" date="2021" name="Proc. Natl. Acad. Sci. U.S.A.">
        <title>A Catalog of Tens of Thousands of Viruses from Human Metagenomes Reveals Hidden Associations with Chronic Diseases.</title>
        <authorList>
            <person name="Tisza M.J."/>
            <person name="Buck C.B."/>
        </authorList>
    </citation>
    <scope>NUCLEOTIDE SEQUENCE</scope>
    <source>
        <strain evidence="1">CtzXg6</strain>
    </source>
</reference>
<dbReference type="EMBL" id="BK015133">
    <property type="protein sequence ID" value="DAD92382.1"/>
    <property type="molecule type" value="Genomic_DNA"/>
</dbReference>
<accession>A0A8S5NCG3</accession>